<protein>
    <recommendedName>
        <fullName evidence="4">WD domain-containing protein, G-beta repeat-containing protein</fullName>
    </recommendedName>
</protein>
<keyword evidence="1" id="KW-0853">WD repeat</keyword>
<dbReference type="Gene3D" id="2.130.10.10">
    <property type="entry name" value="YVTN repeat-like/Quinoprotein amine dehydrogenase"/>
    <property type="match status" value="1"/>
</dbReference>
<organism evidence="2 3">
    <name type="scientific">Parafrankia irregularis</name>
    <dbReference type="NCBI Taxonomy" id="795642"/>
    <lineage>
        <taxon>Bacteria</taxon>
        <taxon>Bacillati</taxon>
        <taxon>Actinomycetota</taxon>
        <taxon>Actinomycetes</taxon>
        <taxon>Frankiales</taxon>
        <taxon>Frankiaceae</taxon>
        <taxon>Parafrankia</taxon>
    </lineage>
</organism>
<dbReference type="InterPro" id="IPR001680">
    <property type="entry name" value="WD40_rpt"/>
</dbReference>
<feature type="repeat" description="WD" evidence="1">
    <location>
        <begin position="6"/>
        <end position="40"/>
    </location>
</feature>
<dbReference type="PROSITE" id="PS50082">
    <property type="entry name" value="WD_REPEATS_2"/>
    <property type="match status" value="1"/>
</dbReference>
<evidence type="ECO:0000313" key="2">
    <source>
        <dbReference type="EMBL" id="CUU59970.1"/>
    </source>
</evidence>
<evidence type="ECO:0000256" key="1">
    <source>
        <dbReference type="PROSITE-ProRule" id="PRU00221"/>
    </source>
</evidence>
<evidence type="ECO:0008006" key="4">
    <source>
        <dbReference type="Google" id="ProtNLM"/>
    </source>
</evidence>
<dbReference type="Proteomes" id="UP000198802">
    <property type="component" value="Unassembled WGS sequence"/>
</dbReference>
<sequence length="57" mass="6061">PHSRPLTGHTDRVTALTAVPGPDGTTLLATAGDDAATFLWTPTKDENHYRANASEFP</sequence>
<proteinExistence type="predicted"/>
<gene>
    <name evidence="2" type="ORF">Ga0074812_13394</name>
</gene>
<feature type="non-terminal residue" evidence="2">
    <location>
        <position position="1"/>
    </location>
</feature>
<reference evidence="3" key="1">
    <citation type="submission" date="2015-11" db="EMBL/GenBank/DDBJ databases">
        <authorList>
            <person name="Varghese N."/>
        </authorList>
    </citation>
    <scope>NUCLEOTIDE SEQUENCE [LARGE SCALE GENOMIC DNA]</scope>
    <source>
        <strain evidence="3">DSM 45899</strain>
    </source>
</reference>
<keyword evidence="3" id="KW-1185">Reference proteome</keyword>
<accession>A0A0S4QY47</accession>
<dbReference type="InterPro" id="IPR015943">
    <property type="entry name" value="WD40/YVTN_repeat-like_dom_sf"/>
</dbReference>
<dbReference type="AlphaFoldDB" id="A0A0S4QY47"/>
<evidence type="ECO:0000313" key="3">
    <source>
        <dbReference type="Proteomes" id="UP000198802"/>
    </source>
</evidence>
<name>A0A0S4QY47_9ACTN</name>
<dbReference type="EMBL" id="FAOZ01000033">
    <property type="protein sequence ID" value="CUU59970.1"/>
    <property type="molecule type" value="Genomic_DNA"/>
</dbReference>